<dbReference type="OrthoDB" id="6442307at2759"/>
<evidence type="ECO:0000313" key="1">
    <source>
        <dbReference type="EMBL" id="GFY56595.1"/>
    </source>
</evidence>
<evidence type="ECO:0000313" key="2">
    <source>
        <dbReference type="Proteomes" id="UP000886998"/>
    </source>
</evidence>
<reference evidence="1" key="1">
    <citation type="submission" date="2020-08" db="EMBL/GenBank/DDBJ databases">
        <title>Multicomponent nature underlies the extraordinary mechanical properties of spider dragline silk.</title>
        <authorList>
            <person name="Kono N."/>
            <person name="Nakamura H."/>
            <person name="Mori M."/>
            <person name="Yoshida Y."/>
            <person name="Ohtoshi R."/>
            <person name="Malay A.D."/>
            <person name="Moran D.A.P."/>
            <person name="Tomita M."/>
            <person name="Numata K."/>
            <person name="Arakawa K."/>
        </authorList>
    </citation>
    <scope>NUCLEOTIDE SEQUENCE</scope>
</reference>
<dbReference type="Proteomes" id="UP000886998">
    <property type="component" value="Unassembled WGS sequence"/>
</dbReference>
<sequence>MIHLSEERTLSCIKANHKNPIYSLPSCYATAAILLPASSGTVNTLCLQRLSQLMSKDHSTLLIAVFCLQFTRCQNGRGNTKSTSGVTKTNGSHHRRISLPSRILHVGKASFGLRKRPSFVFMFLPGIRGQKKKINKIDFRLHFPTVPSKWAFSPFFHVKDRFSRFNEGRSKNGPN</sequence>
<proteinExistence type="predicted"/>
<keyword evidence="2" id="KW-1185">Reference proteome</keyword>
<gene>
    <name evidence="1" type="ORF">TNIN_374371</name>
</gene>
<name>A0A8X7C5M4_9ARAC</name>
<comment type="caution">
    <text evidence="1">The sequence shown here is derived from an EMBL/GenBank/DDBJ whole genome shotgun (WGS) entry which is preliminary data.</text>
</comment>
<accession>A0A8X7C5M4</accession>
<dbReference type="AlphaFoldDB" id="A0A8X7C5M4"/>
<organism evidence="1 2">
    <name type="scientific">Trichonephila inaurata madagascariensis</name>
    <dbReference type="NCBI Taxonomy" id="2747483"/>
    <lineage>
        <taxon>Eukaryota</taxon>
        <taxon>Metazoa</taxon>
        <taxon>Ecdysozoa</taxon>
        <taxon>Arthropoda</taxon>
        <taxon>Chelicerata</taxon>
        <taxon>Arachnida</taxon>
        <taxon>Araneae</taxon>
        <taxon>Araneomorphae</taxon>
        <taxon>Entelegynae</taxon>
        <taxon>Araneoidea</taxon>
        <taxon>Nephilidae</taxon>
        <taxon>Trichonephila</taxon>
        <taxon>Trichonephila inaurata</taxon>
    </lineage>
</organism>
<protein>
    <submittedName>
        <fullName evidence="1">Uncharacterized protein</fullName>
    </submittedName>
</protein>
<dbReference type="EMBL" id="BMAV01011045">
    <property type="protein sequence ID" value="GFY56595.1"/>
    <property type="molecule type" value="Genomic_DNA"/>
</dbReference>